<gene>
    <name evidence="2" type="ORF">DGAL_LOCUS3896</name>
</gene>
<dbReference type="Pfam" id="PF13565">
    <property type="entry name" value="HTH_32"/>
    <property type="match status" value="1"/>
</dbReference>
<sequence length="120" mass="14061">MTIQILQRTKRSVYKWVTRFRNEGYAGLKVRNRSGRPRETDEACDQRMIAAAILSPFDTAEEIRETAEAVNIAIRNVRSRLLEAGLKARTPSVKNFLKEMHRANRIKFATEHIHYNLDFW</sequence>
<dbReference type="Proteomes" id="UP000789390">
    <property type="component" value="Unassembled WGS sequence"/>
</dbReference>
<accession>A0A8J2RIG5</accession>
<comment type="caution">
    <text evidence="2">The sequence shown here is derived from an EMBL/GenBank/DDBJ whole genome shotgun (WGS) entry which is preliminary data.</text>
</comment>
<protein>
    <recommendedName>
        <fullName evidence="4">Transposase Tc1-like domain-containing protein</fullName>
    </recommendedName>
</protein>
<keyword evidence="3" id="KW-1185">Reference proteome</keyword>
<dbReference type="EMBL" id="CAKKLH010000060">
    <property type="protein sequence ID" value="CAH0101561.1"/>
    <property type="molecule type" value="Genomic_DNA"/>
</dbReference>
<reference evidence="2" key="1">
    <citation type="submission" date="2021-11" db="EMBL/GenBank/DDBJ databases">
        <authorList>
            <person name="Schell T."/>
        </authorList>
    </citation>
    <scope>NUCLEOTIDE SEQUENCE</scope>
    <source>
        <strain evidence="2">M5</strain>
    </source>
</reference>
<dbReference type="GO" id="GO:0005634">
    <property type="term" value="C:nucleus"/>
    <property type="evidence" value="ECO:0007669"/>
    <property type="project" value="UniProtKB-SubCell"/>
</dbReference>
<organism evidence="2 3">
    <name type="scientific">Daphnia galeata</name>
    <dbReference type="NCBI Taxonomy" id="27404"/>
    <lineage>
        <taxon>Eukaryota</taxon>
        <taxon>Metazoa</taxon>
        <taxon>Ecdysozoa</taxon>
        <taxon>Arthropoda</taxon>
        <taxon>Crustacea</taxon>
        <taxon>Branchiopoda</taxon>
        <taxon>Diplostraca</taxon>
        <taxon>Cladocera</taxon>
        <taxon>Anomopoda</taxon>
        <taxon>Daphniidae</taxon>
        <taxon>Daphnia</taxon>
    </lineage>
</organism>
<evidence type="ECO:0000313" key="3">
    <source>
        <dbReference type="Proteomes" id="UP000789390"/>
    </source>
</evidence>
<evidence type="ECO:0000313" key="2">
    <source>
        <dbReference type="EMBL" id="CAH0101561.1"/>
    </source>
</evidence>
<comment type="subcellular location">
    <subcellularLocation>
        <location evidence="1">Nucleus</location>
    </subcellularLocation>
</comment>
<dbReference type="SUPFAM" id="SSF46689">
    <property type="entry name" value="Homeodomain-like"/>
    <property type="match status" value="1"/>
</dbReference>
<evidence type="ECO:0000256" key="1">
    <source>
        <dbReference type="ARBA" id="ARBA00004123"/>
    </source>
</evidence>
<dbReference type="InterPro" id="IPR009057">
    <property type="entry name" value="Homeodomain-like_sf"/>
</dbReference>
<dbReference type="AlphaFoldDB" id="A0A8J2RIG5"/>
<name>A0A8J2RIG5_9CRUS</name>
<dbReference type="OrthoDB" id="9996331at2759"/>
<evidence type="ECO:0008006" key="4">
    <source>
        <dbReference type="Google" id="ProtNLM"/>
    </source>
</evidence>
<proteinExistence type="predicted"/>